<evidence type="ECO:0000256" key="1">
    <source>
        <dbReference type="SAM" id="SignalP"/>
    </source>
</evidence>
<dbReference type="GO" id="GO:0016853">
    <property type="term" value="F:isomerase activity"/>
    <property type="evidence" value="ECO:0007669"/>
    <property type="project" value="UniProtKB-KW"/>
</dbReference>
<dbReference type="InterPro" id="IPR050312">
    <property type="entry name" value="IolE/XylAMocC-like"/>
</dbReference>
<dbReference type="PANTHER" id="PTHR12110">
    <property type="entry name" value="HYDROXYPYRUVATE ISOMERASE"/>
    <property type="match status" value="1"/>
</dbReference>
<evidence type="ECO:0000313" key="4">
    <source>
        <dbReference type="Proteomes" id="UP000244069"/>
    </source>
</evidence>
<dbReference type="AlphaFoldDB" id="A0A2T6AUA9"/>
<dbReference type="InterPro" id="IPR013022">
    <property type="entry name" value="Xyl_isomerase-like_TIM-brl"/>
</dbReference>
<feature type="signal peptide" evidence="1">
    <location>
        <begin position="1"/>
        <end position="24"/>
    </location>
</feature>
<evidence type="ECO:0000259" key="2">
    <source>
        <dbReference type="Pfam" id="PF01261"/>
    </source>
</evidence>
<keyword evidence="3" id="KW-0413">Isomerase</keyword>
<dbReference type="Proteomes" id="UP000244069">
    <property type="component" value="Unassembled WGS sequence"/>
</dbReference>
<keyword evidence="1" id="KW-0732">Signal</keyword>
<evidence type="ECO:0000313" key="3">
    <source>
        <dbReference type="EMBL" id="PTX47395.1"/>
    </source>
</evidence>
<proteinExistence type="predicted"/>
<sequence length="282" mass="30174">MTHHIQNAALGTILAGAIAFPAVAQEGQPIAVQMYTLRDLGTLEEQLQAVEDAGVTAIETVGTQGVSAEDLNSMLDEHGIEVVSSHVQLATLRDELDEAVAFNKAIGNDTITVPYLPEDQRPTDAAGWQELGEELGGIAAELAEEDMRLGYHNHDFEMVDYDGQTALEIMFEAAGPDVLAQIDLAWVDRGGHDPAEYLRTIGDRVFAVHAKDNAPDGENEDQRGFAAVGAGTLDWPGILDAAQEVGVEWYIIEHDLPADAAGVIAEGADFLREELPAHAASN</sequence>
<dbReference type="Gene3D" id="3.20.20.150">
    <property type="entry name" value="Divalent-metal-dependent TIM barrel enzymes"/>
    <property type="match status" value="1"/>
</dbReference>
<gene>
    <name evidence="3" type="ORF">C8N44_11219</name>
</gene>
<reference evidence="3 4" key="1">
    <citation type="submission" date="2018-04" db="EMBL/GenBank/DDBJ databases">
        <title>Genomic Encyclopedia of Archaeal and Bacterial Type Strains, Phase II (KMG-II): from individual species to whole genera.</title>
        <authorList>
            <person name="Goeker M."/>
        </authorList>
    </citation>
    <scope>NUCLEOTIDE SEQUENCE [LARGE SCALE GENOMIC DNA]</scope>
    <source>
        <strain evidence="3 4">DSM 29329</strain>
    </source>
</reference>
<dbReference type="InterPro" id="IPR036237">
    <property type="entry name" value="Xyl_isomerase-like_sf"/>
</dbReference>
<name>A0A2T6AUA9_9RHOB</name>
<dbReference type="SUPFAM" id="SSF51658">
    <property type="entry name" value="Xylose isomerase-like"/>
    <property type="match status" value="1"/>
</dbReference>
<dbReference type="Pfam" id="PF01261">
    <property type="entry name" value="AP_endonuc_2"/>
    <property type="match status" value="1"/>
</dbReference>
<protein>
    <submittedName>
        <fullName evidence="3">Sugar phosphate isomerase/epimerase</fullName>
    </submittedName>
</protein>
<comment type="caution">
    <text evidence="3">The sequence shown here is derived from an EMBL/GenBank/DDBJ whole genome shotgun (WGS) entry which is preliminary data.</text>
</comment>
<organism evidence="3 4">
    <name type="scientific">Allosediminivita pacifica</name>
    <dbReference type="NCBI Taxonomy" id="1267769"/>
    <lineage>
        <taxon>Bacteria</taxon>
        <taxon>Pseudomonadati</taxon>
        <taxon>Pseudomonadota</taxon>
        <taxon>Alphaproteobacteria</taxon>
        <taxon>Rhodobacterales</taxon>
        <taxon>Paracoccaceae</taxon>
        <taxon>Allosediminivita</taxon>
    </lineage>
</organism>
<dbReference type="PANTHER" id="PTHR12110:SF41">
    <property type="entry name" value="INOSOSE DEHYDRATASE"/>
    <property type="match status" value="1"/>
</dbReference>
<dbReference type="EMBL" id="QBKN01000012">
    <property type="protein sequence ID" value="PTX47395.1"/>
    <property type="molecule type" value="Genomic_DNA"/>
</dbReference>
<feature type="domain" description="Xylose isomerase-like TIM barrel" evidence="2">
    <location>
        <begin position="47"/>
        <end position="273"/>
    </location>
</feature>
<feature type="chain" id="PRO_5015431610" evidence="1">
    <location>
        <begin position="25"/>
        <end position="282"/>
    </location>
</feature>
<accession>A0A2T6AUA9</accession>
<keyword evidence="4" id="KW-1185">Reference proteome</keyword>
<dbReference type="OrthoDB" id="9798407at2"/>
<dbReference type="RefSeq" id="WP_107976355.1">
    <property type="nucleotide sequence ID" value="NZ_BMEZ01000014.1"/>
</dbReference>